<sequence>MKKLFLSMLVLAAAPVMAQVSGNVEYNLWRVQQKDTLTVFAEKAYIRQTPSPKGTIQDSLTTGEMVIALKLNETEFTMKGVSAPWWQVKYKAGGKQKEGYIWLGLMSLGTYAKDSLTFMYGIDKLIPGATKEEDPKYVILLKALNSKHAVLDKKSVTVDGGQFAISAEGKLLGGMGLDKVSNIIRLYFSGEACGIPEVYYYYGWNGTKLLELPGKSSMFDAGAVAHTETLLFPKEPGGQPGKIIRQTLDEEFGEDGETVAHKTSKREVYLWNGEKAVKQ</sequence>
<dbReference type="AlphaFoldDB" id="A0A6B9Z9W7"/>
<feature type="signal peptide" evidence="1">
    <location>
        <begin position="1"/>
        <end position="18"/>
    </location>
</feature>
<protein>
    <recommendedName>
        <fullName evidence="4">SH3 domain-containing protein</fullName>
    </recommendedName>
</protein>
<keyword evidence="1" id="KW-0732">Signal</keyword>
<evidence type="ECO:0000313" key="2">
    <source>
        <dbReference type="EMBL" id="QHS59060.1"/>
    </source>
</evidence>
<dbReference type="PROSITE" id="PS00430">
    <property type="entry name" value="TONB_DEPENDENT_REC_1"/>
    <property type="match status" value="1"/>
</dbReference>
<name>A0A6B9Z9W7_9BACT</name>
<keyword evidence="3" id="KW-1185">Reference proteome</keyword>
<dbReference type="RefSeq" id="WP_162330762.1">
    <property type="nucleotide sequence ID" value="NZ_CP048113.1"/>
</dbReference>
<dbReference type="InterPro" id="IPR010916">
    <property type="entry name" value="TonB_box_CS"/>
</dbReference>
<evidence type="ECO:0000313" key="3">
    <source>
        <dbReference type="Proteomes" id="UP000476411"/>
    </source>
</evidence>
<proteinExistence type="predicted"/>
<feature type="chain" id="PRO_5025636787" description="SH3 domain-containing protein" evidence="1">
    <location>
        <begin position="19"/>
        <end position="279"/>
    </location>
</feature>
<dbReference type="Proteomes" id="UP000476411">
    <property type="component" value="Chromosome"/>
</dbReference>
<reference evidence="2 3" key="1">
    <citation type="submission" date="2020-01" db="EMBL/GenBank/DDBJ databases">
        <title>Complete genome sequence of Chitinophaga sp. H33E-04 isolated from quinoa roots.</title>
        <authorList>
            <person name="Weon H.-Y."/>
            <person name="Lee S.A."/>
        </authorList>
    </citation>
    <scope>NUCLEOTIDE SEQUENCE [LARGE SCALE GENOMIC DNA]</scope>
    <source>
        <strain evidence="2 3">H33E-04</strain>
    </source>
</reference>
<evidence type="ECO:0000256" key="1">
    <source>
        <dbReference type="SAM" id="SignalP"/>
    </source>
</evidence>
<gene>
    <name evidence="2" type="ORF">GWR21_05460</name>
</gene>
<dbReference type="KEGG" id="chih:GWR21_05460"/>
<dbReference type="EMBL" id="CP048113">
    <property type="protein sequence ID" value="QHS59060.1"/>
    <property type="molecule type" value="Genomic_DNA"/>
</dbReference>
<evidence type="ECO:0008006" key="4">
    <source>
        <dbReference type="Google" id="ProtNLM"/>
    </source>
</evidence>
<organism evidence="2 3">
    <name type="scientific">Chitinophaga agri</name>
    <dbReference type="NCBI Taxonomy" id="2703787"/>
    <lineage>
        <taxon>Bacteria</taxon>
        <taxon>Pseudomonadati</taxon>
        <taxon>Bacteroidota</taxon>
        <taxon>Chitinophagia</taxon>
        <taxon>Chitinophagales</taxon>
        <taxon>Chitinophagaceae</taxon>
        <taxon>Chitinophaga</taxon>
    </lineage>
</organism>
<accession>A0A6B9Z9W7</accession>